<evidence type="ECO:0000256" key="2">
    <source>
        <dbReference type="ARBA" id="ARBA00004651"/>
    </source>
</evidence>
<evidence type="ECO:0000256" key="9">
    <source>
        <dbReference type="ARBA" id="ARBA00022630"/>
    </source>
</evidence>
<proteinExistence type="predicted"/>
<dbReference type="InterPro" id="IPR000014">
    <property type="entry name" value="PAS"/>
</dbReference>
<dbReference type="PANTHER" id="PTHR41523">
    <property type="entry name" value="TWO-COMPONENT SYSTEM SENSOR PROTEIN"/>
    <property type="match status" value="1"/>
</dbReference>
<evidence type="ECO:0000256" key="6">
    <source>
        <dbReference type="ARBA" id="ARBA00022543"/>
    </source>
</evidence>
<reference evidence="27 28" key="1">
    <citation type="submission" date="2020-08" db="EMBL/GenBank/DDBJ databases">
        <title>The Agave Microbiome: Exploring the role of microbial communities in plant adaptations to desert environments.</title>
        <authorList>
            <person name="Partida-Martinez L.P."/>
        </authorList>
    </citation>
    <scope>NUCLEOTIDE SEQUENCE [LARGE SCALE GENOMIC DNA]</scope>
    <source>
        <strain evidence="27 28">AT3.9</strain>
    </source>
</reference>
<dbReference type="InterPro" id="IPR035965">
    <property type="entry name" value="PAS-like_dom_sf"/>
</dbReference>
<dbReference type="GO" id="GO:0005886">
    <property type="term" value="C:plasma membrane"/>
    <property type="evidence" value="ECO:0007669"/>
    <property type="project" value="UniProtKB-SubCell"/>
</dbReference>
<dbReference type="PROSITE" id="PS50112">
    <property type="entry name" value="PAS"/>
    <property type="match status" value="1"/>
</dbReference>
<dbReference type="SMART" id="SM00304">
    <property type="entry name" value="HAMP"/>
    <property type="match status" value="1"/>
</dbReference>
<keyword evidence="13" id="KW-0677">Repeat</keyword>
<dbReference type="CDD" id="cd00130">
    <property type="entry name" value="PAS"/>
    <property type="match status" value="1"/>
</dbReference>
<evidence type="ECO:0000259" key="24">
    <source>
        <dbReference type="PROSITE" id="PS50112"/>
    </source>
</evidence>
<dbReference type="GO" id="GO:0004673">
    <property type="term" value="F:protein histidine kinase activity"/>
    <property type="evidence" value="ECO:0007669"/>
    <property type="project" value="UniProtKB-EC"/>
</dbReference>
<comment type="caution">
    <text evidence="27">The sequence shown here is derived from an EMBL/GenBank/DDBJ whole genome shotgun (WGS) entry which is preliminary data.</text>
</comment>
<dbReference type="CDD" id="cd12914">
    <property type="entry name" value="PDC1_DGC_like"/>
    <property type="match status" value="1"/>
</dbReference>
<dbReference type="SUPFAM" id="SSF55785">
    <property type="entry name" value="PYP-like sensor domain (PAS domain)"/>
    <property type="match status" value="1"/>
</dbReference>
<keyword evidence="15" id="KW-0418">Kinase</keyword>
<evidence type="ECO:0000256" key="8">
    <source>
        <dbReference type="ARBA" id="ARBA00022606"/>
    </source>
</evidence>
<keyword evidence="9" id="KW-0285">Flavoprotein</keyword>
<dbReference type="SUPFAM" id="SSF55874">
    <property type="entry name" value="ATPase domain of HSP90 chaperone/DNA topoisomerase II/histidine kinase"/>
    <property type="match status" value="1"/>
</dbReference>
<dbReference type="SMART" id="SM00086">
    <property type="entry name" value="PAC"/>
    <property type="match status" value="1"/>
</dbReference>
<evidence type="ECO:0000256" key="7">
    <source>
        <dbReference type="ARBA" id="ARBA00022553"/>
    </source>
</evidence>
<dbReference type="Proteomes" id="UP000532010">
    <property type="component" value="Unassembled WGS sequence"/>
</dbReference>
<dbReference type="NCBIfam" id="TIGR00229">
    <property type="entry name" value="sensory_box"/>
    <property type="match status" value="1"/>
</dbReference>
<keyword evidence="5" id="KW-1003">Cell membrane</keyword>
<evidence type="ECO:0000256" key="19">
    <source>
        <dbReference type="ARBA" id="ARBA00023012"/>
    </source>
</evidence>
<evidence type="ECO:0000256" key="17">
    <source>
        <dbReference type="ARBA" id="ARBA00022989"/>
    </source>
</evidence>
<accession>A0A7W4VJP6</accession>
<feature type="domain" description="PAS" evidence="24">
    <location>
        <begin position="361"/>
        <end position="433"/>
    </location>
</feature>
<keyword evidence="10" id="KW-0288">FMN</keyword>
<evidence type="ECO:0000256" key="23">
    <source>
        <dbReference type="SAM" id="Phobius"/>
    </source>
</evidence>
<evidence type="ECO:0000256" key="21">
    <source>
        <dbReference type="ARBA" id="ARBA00023136"/>
    </source>
</evidence>
<comment type="catalytic activity">
    <reaction evidence="1">
        <text>ATP + protein L-histidine = ADP + protein N-phospho-L-histidine.</text>
        <dbReference type="EC" id="2.7.13.3"/>
    </reaction>
</comment>
<evidence type="ECO:0000313" key="28">
    <source>
        <dbReference type="Proteomes" id="UP000532010"/>
    </source>
</evidence>
<keyword evidence="6" id="KW-0600">Photoreceptor protein</keyword>
<dbReference type="GO" id="GO:0000160">
    <property type="term" value="P:phosphorelay signal transduction system"/>
    <property type="evidence" value="ECO:0007669"/>
    <property type="project" value="UniProtKB-KW"/>
</dbReference>
<dbReference type="SMART" id="SM00911">
    <property type="entry name" value="HWE_HK"/>
    <property type="match status" value="1"/>
</dbReference>
<evidence type="ECO:0000256" key="1">
    <source>
        <dbReference type="ARBA" id="ARBA00000085"/>
    </source>
</evidence>
<dbReference type="EMBL" id="JACHWB010000002">
    <property type="protein sequence ID" value="MBB3018429.1"/>
    <property type="molecule type" value="Genomic_DNA"/>
</dbReference>
<feature type="transmembrane region" description="Helical" evidence="23">
    <location>
        <begin position="6"/>
        <end position="24"/>
    </location>
</feature>
<keyword evidence="17 23" id="KW-1133">Transmembrane helix</keyword>
<dbReference type="EC" id="2.7.13.3" evidence="3"/>
<evidence type="ECO:0000256" key="10">
    <source>
        <dbReference type="ARBA" id="ARBA00022643"/>
    </source>
</evidence>
<keyword evidence="21 23" id="KW-0472">Membrane</keyword>
<evidence type="ECO:0000256" key="15">
    <source>
        <dbReference type="ARBA" id="ARBA00022777"/>
    </source>
</evidence>
<evidence type="ECO:0000256" key="5">
    <source>
        <dbReference type="ARBA" id="ARBA00022475"/>
    </source>
</evidence>
<keyword evidence="7" id="KW-0597">Phosphoprotein</keyword>
<feature type="domain" description="HAMP" evidence="26">
    <location>
        <begin position="303"/>
        <end position="356"/>
    </location>
</feature>
<evidence type="ECO:0000256" key="3">
    <source>
        <dbReference type="ARBA" id="ARBA00012438"/>
    </source>
</evidence>
<comment type="subcellular location">
    <subcellularLocation>
        <location evidence="2">Cell membrane</location>
        <topology evidence="2">Multi-pass membrane protein</topology>
    </subcellularLocation>
</comment>
<dbReference type="Pfam" id="PF08447">
    <property type="entry name" value="PAS_3"/>
    <property type="match status" value="1"/>
</dbReference>
<dbReference type="Gene3D" id="6.10.340.10">
    <property type="match status" value="1"/>
</dbReference>
<protein>
    <recommendedName>
        <fullName evidence="4">Blue-light-activated histidine kinase</fullName>
        <ecNumber evidence="3">2.7.13.3</ecNumber>
    </recommendedName>
</protein>
<evidence type="ECO:0000313" key="27">
    <source>
        <dbReference type="EMBL" id="MBB3018429.1"/>
    </source>
</evidence>
<evidence type="ECO:0000259" key="25">
    <source>
        <dbReference type="PROSITE" id="PS50113"/>
    </source>
</evidence>
<evidence type="ECO:0000256" key="16">
    <source>
        <dbReference type="ARBA" id="ARBA00022840"/>
    </source>
</evidence>
<dbReference type="Gene3D" id="3.30.565.10">
    <property type="entry name" value="Histidine kinase-like ATPase, C-terminal domain"/>
    <property type="match status" value="1"/>
</dbReference>
<keyword evidence="14" id="KW-0547">Nucleotide-binding</keyword>
<keyword evidence="16" id="KW-0067">ATP-binding</keyword>
<evidence type="ECO:0000256" key="13">
    <source>
        <dbReference type="ARBA" id="ARBA00022737"/>
    </source>
</evidence>
<dbReference type="Pfam" id="PF07536">
    <property type="entry name" value="HWE_HK"/>
    <property type="match status" value="1"/>
</dbReference>
<keyword evidence="18" id="KW-0157">Chromophore</keyword>
<dbReference type="InterPro" id="IPR011102">
    <property type="entry name" value="Sig_transdc_His_kinase_HWE"/>
</dbReference>
<dbReference type="InterPro" id="IPR029151">
    <property type="entry name" value="Sensor-like_sf"/>
</dbReference>
<dbReference type="PROSITE" id="PS50113">
    <property type="entry name" value="PAC"/>
    <property type="match status" value="1"/>
</dbReference>
<organism evidence="27 28">
    <name type="scientific">Microvirga lupini</name>
    <dbReference type="NCBI Taxonomy" id="420324"/>
    <lineage>
        <taxon>Bacteria</taxon>
        <taxon>Pseudomonadati</taxon>
        <taxon>Pseudomonadota</taxon>
        <taxon>Alphaproteobacteria</taxon>
        <taxon>Hyphomicrobiales</taxon>
        <taxon>Methylobacteriaceae</taxon>
        <taxon>Microvirga</taxon>
    </lineage>
</organism>
<dbReference type="GO" id="GO:0009881">
    <property type="term" value="F:photoreceptor activity"/>
    <property type="evidence" value="ECO:0007669"/>
    <property type="project" value="UniProtKB-KW"/>
</dbReference>
<keyword evidence="8" id="KW-0716">Sensory transduction</keyword>
<dbReference type="InterPro" id="IPR003660">
    <property type="entry name" value="HAMP_dom"/>
</dbReference>
<keyword evidence="19" id="KW-0902">Two-component regulatory system</keyword>
<feature type="domain" description="PAC" evidence="25">
    <location>
        <begin position="436"/>
        <end position="488"/>
    </location>
</feature>
<sequence length="687" mass="76584">MTLTKRLLLLALISVLPAIVIWTYTEVSLRRAREAEVNDLAIRQAQLVGAEIERILDGVQGLLLAIDETQSIRNFDTPVCSPYLKAIQEKVPYILSFVAMDISGHIRCRPTGTVDTQHYFADRPYFHNALGQKGFVVGEFTPAFTEGGLGPHPVLPLALPIWNDRGDVVGVLAAALDLRWLSQKLKQRTVPENGSVTVADRNGIVLVQEPQPERFLGKLLPQEFLAQSRAKEIRTAPSTLPDGARRVLAHVPKQPPPRDIYVNVGLSTKAAFASINQAARRGFMLITAALILALSLSALLSRAFITKPFEMVTDGIQAWRRGDYGARIALPRKSGEFSILAKAFNDLMDDVAERQQALQVSEERARLALEAGHMGTWWYDPDKNVGGLSSQAASMIGIAQNTTTMNPKTWRDLLHPDDTERVIEKWRNAIQNRGDYEDEYRIRNKNGTIRWINSKGRVFRDIQKRPVYFVGILQDITEQKHAEEQQRFFLNELNHRVKNTLATVQSIASQTLRTTETPGQFREAFEGRLLALSKTHNLLTRQSWREAELRDVAEQELAPYRKTGDERVLLNGPDVKLPARYAINLGLVLHELVTNAAKYGALSTNAGHLEVTWSVIEGEDRPTQLRIHWTESGGPPVAPPKRQGFGSRLIRRSIEGELGGYMVLNFGESGVAYDISVPLTPATSAAA</sequence>
<evidence type="ECO:0000259" key="26">
    <source>
        <dbReference type="PROSITE" id="PS50885"/>
    </source>
</evidence>
<name>A0A7W4VJP6_9HYPH</name>
<dbReference type="Pfam" id="PF02743">
    <property type="entry name" value="dCache_1"/>
    <property type="match status" value="1"/>
</dbReference>
<evidence type="ECO:0000256" key="14">
    <source>
        <dbReference type="ARBA" id="ARBA00022741"/>
    </source>
</evidence>
<keyword evidence="28" id="KW-1185">Reference proteome</keyword>
<dbReference type="GO" id="GO:0005524">
    <property type="term" value="F:ATP binding"/>
    <property type="evidence" value="ECO:0007669"/>
    <property type="project" value="UniProtKB-KW"/>
</dbReference>
<dbReference type="InterPro" id="IPR036890">
    <property type="entry name" value="HATPase_C_sf"/>
</dbReference>
<dbReference type="SUPFAM" id="SSF158472">
    <property type="entry name" value="HAMP domain-like"/>
    <property type="match status" value="1"/>
</dbReference>
<dbReference type="Gene3D" id="3.30.450.20">
    <property type="entry name" value="PAS domain"/>
    <property type="match status" value="2"/>
</dbReference>
<keyword evidence="22" id="KW-0675">Receptor</keyword>
<dbReference type="AlphaFoldDB" id="A0A7W4VJP6"/>
<evidence type="ECO:0000256" key="22">
    <source>
        <dbReference type="ARBA" id="ARBA00023170"/>
    </source>
</evidence>
<dbReference type="PANTHER" id="PTHR41523:SF8">
    <property type="entry name" value="ETHYLENE RESPONSE SENSOR PROTEIN"/>
    <property type="match status" value="1"/>
</dbReference>
<evidence type="ECO:0000256" key="11">
    <source>
        <dbReference type="ARBA" id="ARBA00022679"/>
    </source>
</evidence>
<dbReference type="InterPro" id="IPR013655">
    <property type="entry name" value="PAS_fold_3"/>
</dbReference>
<evidence type="ECO:0000256" key="18">
    <source>
        <dbReference type="ARBA" id="ARBA00022991"/>
    </source>
</evidence>
<dbReference type="SUPFAM" id="SSF103190">
    <property type="entry name" value="Sensory domain-like"/>
    <property type="match status" value="1"/>
</dbReference>
<dbReference type="CDD" id="cd06225">
    <property type="entry name" value="HAMP"/>
    <property type="match status" value="1"/>
</dbReference>
<dbReference type="CDD" id="cd12915">
    <property type="entry name" value="PDC2_DGC_like"/>
    <property type="match status" value="1"/>
</dbReference>
<dbReference type="InterPro" id="IPR000700">
    <property type="entry name" value="PAS-assoc_C"/>
</dbReference>
<dbReference type="PROSITE" id="PS50885">
    <property type="entry name" value="HAMP"/>
    <property type="match status" value="1"/>
</dbReference>
<gene>
    <name evidence="27" type="ORF">FHR70_001483</name>
</gene>
<keyword evidence="12 23" id="KW-0812">Transmembrane</keyword>
<dbReference type="InterPro" id="IPR033479">
    <property type="entry name" value="dCache_1"/>
</dbReference>
<dbReference type="SMART" id="SM00091">
    <property type="entry name" value="PAS"/>
    <property type="match status" value="1"/>
</dbReference>
<evidence type="ECO:0000256" key="12">
    <source>
        <dbReference type="ARBA" id="ARBA00022692"/>
    </source>
</evidence>
<evidence type="ECO:0000256" key="20">
    <source>
        <dbReference type="ARBA" id="ARBA00023026"/>
    </source>
</evidence>
<keyword evidence="11" id="KW-0808">Transferase</keyword>
<dbReference type="RefSeq" id="WP_183448674.1">
    <property type="nucleotide sequence ID" value="NZ_JACHWB010000002.1"/>
</dbReference>
<evidence type="ECO:0000256" key="4">
    <source>
        <dbReference type="ARBA" id="ARBA00021740"/>
    </source>
</evidence>
<keyword evidence="20" id="KW-0843">Virulence</keyword>
<dbReference type="InterPro" id="IPR001610">
    <property type="entry name" value="PAC"/>
</dbReference>